<dbReference type="InterPro" id="IPR009915">
    <property type="entry name" value="NnrU_dom"/>
</dbReference>
<accession>A0ABW9ZNQ1</accession>
<dbReference type="Proteomes" id="UP000753802">
    <property type="component" value="Unassembled WGS sequence"/>
</dbReference>
<dbReference type="RefSeq" id="WP_161817029.1">
    <property type="nucleotide sequence ID" value="NZ_JAACJS010000002.1"/>
</dbReference>
<sequence length="192" mass="22003">MTQAPFTTLILMWIIFAVVHSGLASGPVARNVGTRLGKYYRPLYSLAVLIVLLILIHYHYVATGTIFWHPHWVVKIIAAVLVLAAFAAIVVSLWKHALNYSGLATLLGMETSDDFERDGLHTYVRHPMYTGVLFLFWGVFIGYPYRNNLVSAVCFTLYCFIAIYFLERKLMAQYGEDYKVYRLRVPMLLPFI</sequence>
<feature type="transmembrane region" description="Helical" evidence="5">
    <location>
        <begin position="6"/>
        <end position="29"/>
    </location>
</feature>
<keyword evidence="3 5" id="KW-1133">Transmembrane helix</keyword>
<keyword evidence="8" id="KW-1185">Reference proteome</keyword>
<evidence type="ECO:0000256" key="5">
    <source>
        <dbReference type="SAM" id="Phobius"/>
    </source>
</evidence>
<reference evidence="7 8" key="1">
    <citation type="submission" date="2020-01" db="EMBL/GenBank/DDBJ databases">
        <title>Genome analysis.</title>
        <authorList>
            <person name="Wu S."/>
            <person name="Wang G."/>
        </authorList>
    </citation>
    <scope>NUCLEOTIDE SEQUENCE [LARGE SCALE GENOMIC DNA]</scope>
    <source>
        <strain evidence="7 8">SYL130</strain>
    </source>
</reference>
<evidence type="ECO:0000313" key="7">
    <source>
        <dbReference type="EMBL" id="NCI48715.1"/>
    </source>
</evidence>
<comment type="caution">
    <text evidence="7">The sequence shown here is derived from an EMBL/GenBank/DDBJ whole genome shotgun (WGS) entry which is preliminary data.</text>
</comment>
<evidence type="ECO:0000256" key="4">
    <source>
        <dbReference type="ARBA" id="ARBA00023136"/>
    </source>
</evidence>
<comment type="subcellular location">
    <subcellularLocation>
        <location evidence="1">Membrane</location>
        <topology evidence="1">Multi-pass membrane protein</topology>
    </subcellularLocation>
</comment>
<feature type="domain" description="NnrU" evidence="6">
    <location>
        <begin position="9"/>
        <end position="134"/>
    </location>
</feature>
<dbReference type="Pfam" id="PF07298">
    <property type="entry name" value="NnrU"/>
    <property type="match status" value="1"/>
</dbReference>
<evidence type="ECO:0000256" key="1">
    <source>
        <dbReference type="ARBA" id="ARBA00004141"/>
    </source>
</evidence>
<keyword evidence="2 5" id="KW-0812">Transmembrane</keyword>
<proteinExistence type="predicted"/>
<keyword evidence="4 5" id="KW-0472">Membrane</keyword>
<feature type="transmembrane region" description="Helical" evidence="5">
    <location>
        <begin position="41"/>
        <end position="60"/>
    </location>
</feature>
<organism evidence="7 8">
    <name type="scientific">Sediminibacterium roseum</name>
    <dbReference type="NCBI Taxonomy" id="1978412"/>
    <lineage>
        <taxon>Bacteria</taxon>
        <taxon>Pseudomonadati</taxon>
        <taxon>Bacteroidota</taxon>
        <taxon>Chitinophagia</taxon>
        <taxon>Chitinophagales</taxon>
        <taxon>Chitinophagaceae</taxon>
        <taxon>Sediminibacterium</taxon>
    </lineage>
</organism>
<evidence type="ECO:0000313" key="8">
    <source>
        <dbReference type="Proteomes" id="UP000753802"/>
    </source>
</evidence>
<dbReference type="Gene3D" id="1.20.120.1630">
    <property type="match status" value="1"/>
</dbReference>
<evidence type="ECO:0000259" key="6">
    <source>
        <dbReference type="Pfam" id="PF07298"/>
    </source>
</evidence>
<evidence type="ECO:0000256" key="3">
    <source>
        <dbReference type="ARBA" id="ARBA00022989"/>
    </source>
</evidence>
<protein>
    <recommendedName>
        <fullName evidence="6">NnrU domain-containing protein</fullName>
    </recommendedName>
</protein>
<name>A0ABW9ZNQ1_9BACT</name>
<gene>
    <name evidence="7" type="ORF">GWC95_02180</name>
</gene>
<evidence type="ECO:0000256" key="2">
    <source>
        <dbReference type="ARBA" id="ARBA00022692"/>
    </source>
</evidence>
<feature type="transmembrane region" description="Helical" evidence="5">
    <location>
        <begin position="72"/>
        <end position="94"/>
    </location>
</feature>
<dbReference type="EMBL" id="JAACJS010000002">
    <property type="protein sequence ID" value="NCI48715.1"/>
    <property type="molecule type" value="Genomic_DNA"/>
</dbReference>
<feature type="transmembrane region" description="Helical" evidence="5">
    <location>
        <begin position="149"/>
        <end position="166"/>
    </location>
</feature>
<feature type="transmembrane region" description="Helical" evidence="5">
    <location>
        <begin position="126"/>
        <end position="143"/>
    </location>
</feature>